<protein>
    <recommendedName>
        <fullName evidence="5">Ig-like domain-containing protein</fullName>
    </recommendedName>
</protein>
<keyword evidence="7" id="KW-1185">Reference proteome</keyword>
<feature type="chain" id="PRO_5025393801" description="Ig-like domain-containing protein" evidence="4">
    <location>
        <begin position="20"/>
        <end position="124"/>
    </location>
</feature>
<dbReference type="InterPro" id="IPR013783">
    <property type="entry name" value="Ig-like_fold"/>
</dbReference>
<evidence type="ECO:0000256" key="1">
    <source>
        <dbReference type="ARBA" id="ARBA00004370"/>
    </source>
</evidence>
<dbReference type="AlphaFoldDB" id="A0A673KTE3"/>
<organism evidence="6 7">
    <name type="scientific">Sinocyclocheilus rhinocerous</name>
    <dbReference type="NCBI Taxonomy" id="307959"/>
    <lineage>
        <taxon>Eukaryota</taxon>
        <taxon>Metazoa</taxon>
        <taxon>Chordata</taxon>
        <taxon>Craniata</taxon>
        <taxon>Vertebrata</taxon>
        <taxon>Euteleostomi</taxon>
        <taxon>Actinopterygii</taxon>
        <taxon>Neopterygii</taxon>
        <taxon>Teleostei</taxon>
        <taxon>Ostariophysi</taxon>
        <taxon>Cypriniformes</taxon>
        <taxon>Cyprinidae</taxon>
        <taxon>Cyprininae</taxon>
        <taxon>Sinocyclocheilus</taxon>
    </lineage>
</organism>
<reference evidence="6" key="1">
    <citation type="submission" date="2025-08" db="UniProtKB">
        <authorList>
            <consortium name="Ensembl"/>
        </authorList>
    </citation>
    <scope>IDENTIFICATION</scope>
</reference>
<dbReference type="Ensembl" id="ENSSRHT00000070936.1">
    <property type="protein sequence ID" value="ENSSRHP00000069048.1"/>
    <property type="gene ID" value="ENSSRHG00000034363.1"/>
</dbReference>
<dbReference type="PANTHER" id="PTHR11860">
    <property type="entry name" value="POLYMERIC-IMMUNOGLOBULIN RECEPTOR"/>
    <property type="match status" value="1"/>
</dbReference>
<sequence>MNLCLAGQVLCFSVIGCTGGSVMFKCTYKSNDQHKIKYICRNRNCTTSISTETQRGWVNNGRFSLYGDENSRFFTVFIRNLSREDDGEYTCGNNQEWSHDVTLVVNRSAYDTLLPTTLSIILLL</sequence>
<evidence type="ECO:0000313" key="7">
    <source>
        <dbReference type="Proteomes" id="UP000472270"/>
    </source>
</evidence>
<proteinExistence type="predicted"/>
<accession>A0A673KTE3</accession>
<dbReference type="PANTHER" id="PTHR11860:SF118">
    <property type="entry name" value="CMRF35-LIKE MOLECULE 3-RELATED"/>
    <property type="match status" value="1"/>
</dbReference>
<dbReference type="InterPro" id="IPR036179">
    <property type="entry name" value="Ig-like_dom_sf"/>
</dbReference>
<evidence type="ECO:0000313" key="6">
    <source>
        <dbReference type="Ensembl" id="ENSSRHP00000069048.1"/>
    </source>
</evidence>
<dbReference type="GO" id="GO:0005886">
    <property type="term" value="C:plasma membrane"/>
    <property type="evidence" value="ECO:0007669"/>
    <property type="project" value="TreeGrafter"/>
</dbReference>
<comment type="subcellular location">
    <subcellularLocation>
        <location evidence="1">Membrane</location>
    </subcellularLocation>
</comment>
<evidence type="ECO:0000256" key="2">
    <source>
        <dbReference type="ARBA" id="ARBA00022692"/>
    </source>
</evidence>
<dbReference type="InterPro" id="IPR013106">
    <property type="entry name" value="Ig_V-set"/>
</dbReference>
<dbReference type="Proteomes" id="UP000472270">
    <property type="component" value="Unassembled WGS sequence"/>
</dbReference>
<name>A0A673KTE3_9TELE</name>
<keyword evidence="4" id="KW-0732">Signal</keyword>
<dbReference type="Gene3D" id="2.60.40.10">
    <property type="entry name" value="Immunoglobulins"/>
    <property type="match status" value="1"/>
</dbReference>
<feature type="domain" description="Ig-like" evidence="5">
    <location>
        <begin position="19"/>
        <end position="91"/>
    </location>
</feature>
<dbReference type="SUPFAM" id="SSF48726">
    <property type="entry name" value="Immunoglobulin"/>
    <property type="match status" value="1"/>
</dbReference>
<evidence type="ECO:0000256" key="4">
    <source>
        <dbReference type="SAM" id="SignalP"/>
    </source>
</evidence>
<evidence type="ECO:0000259" key="5">
    <source>
        <dbReference type="PROSITE" id="PS50835"/>
    </source>
</evidence>
<feature type="signal peptide" evidence="4">
    <location>
        <begin position="1"/>
        <end position="19"/>
    </location>
</feature>
<dbReference type="GO" id="GO:0004888">
    <property type="term" value="F:transmembrane signaling receptor activity"/>
    <property type="evidence" value="ECO:0007669"/>
    <property type="project" value="TreeGrafter"/>
</dbReference>
<keyword evidence="3" id="KW-0472">Membrane</keyword>
<dbReference type="InterPro" id="IPR007110">
    <property type="entry name" value="Ig-like_dom"/>
</dbReference>
<keyword evidence="2" id="KW-0812">Transmembrane</keyword>
<dbReference type="Pfam" id="PF07686">
    <property type="entry name" value="V-set"/>
    <property type="match status" value="1"/>
</dbReference>
<dbReference type="InterPro" id="IPR050671">
    <property type="entry name" value="CD300_family_receptors"/>
</dbReference>
<dbReference type="PROSITE" id="PS50835">
    <property type="entry name" value="IG_LIKE"/>
    <property type="match status" value="1"/>
</dbReference>
<reference evidence="6" key="2">
    <citation type="submission" date="2025-09" db="UniProtKB">
        <authorList>
            <consortium name="Ensembl"/>
        </authorList>
    </citation>
    <scope>IDENTIFICATION</scope>
</reference>
<evidence type="ECO:0000256" key="3">
    <source>
        <dbReference type="ARBA" id="ARBA00023136"/>
    </source>
</evidence>